<reference evidence="4" key="1">
    <citation type="journal article" date="2019" name="Int. J. Syst. Evol. Microbiol.">
        <title>The Global Catalogue of Microorganisms (GCM) 10K type strain sequencing project: providing services to taxonomists for standard genome sequencing and annotation.</title>
        <authorList>
            <consortium name="The Broad Institute Genomics Platform"/>
            <consortium name="The Broad Institute Genome Sequencing Center for Infectious Disease"/>
            <person name="Wu L."/>
            <person name="Ma J."/>
        </authorList>
    </citation>
    <scope>NUCLEOTIDE SEQUENCE [LARGE SCALE GENOMIC DNA]</scope>
    <source>
        <strain evidence="4">CCUG 43114</strain>
    </source>
</reference>
<accession>A0ABW0GNW4</accession>
<dbReference type="EMBL" id="JBHSLD010000009">
    <property type="protein sequence ID" value="MFC5381380.1"/>
    <property type="molecule type" value="Genomic_DNA"/>
</dbReference>
<evidence type="ECO:0000313" key="3">
    <source>
        <dbReference type="EMBL" id="MFC5381380.1"/>
    </source>
</evidence>
<feature type="region of interest" description="Disordered" evidence="1">
    <location>
        <begin position="176"/>
        <end position="207"/>
    </location>
</feature>
<gene>
    <name evidence="3" type="ORF">ACFPJ6_11300</name>
</gene>
<evidence type="ECO:0000313" key="4">
    <source>
        <dbReference type="Proteomes" id="UP001596122"/>
    </source>
</evidence>
<feature type="chain" id="PRO_5047225414" evidence="2">
    <location>
        <begin position="32"/>
        <end position="207"/>
    </location>
</feature>
<keyword evidence="2" id="KW-0732">Signal</keyword>
<feature type="signal peptide" evidence="2">
    <location>
        <begin position="1"/>
        <end position="31"/>
    </location>
</feature>
<comment type="caution">
    <text evidence="3">The sequence shown here is derived from an EMBL/GenBank/DDBJ whole genome shotgun (WGS) entry which is preliminary data.</text>
</comment>
<dbReference type="Proteomes" id="UP001596122">
    <property type="component" value="Unassembled WGS sequence"/>
</dbReference>
<name>A0ABW0GNW4_9MICO</name>
<proteinExistence type="predicted"/>
<sequence>MRRRTVVSSVTSATVVTVSVLALLAGGAAPAAALVDPVTITVRFYAGTGPGAEATIYRAEDVTVGEGAELTADDLVQPSSQCGSAEVDIDPGARTVTITSTDDGCVVPYTNFVVETSELQILPPTSNGLVTWEPGLDPFFEVDSSYPDPFGAAWVGVGDETMTLSGSSVFPYELVEVEPEPSTSPQPSPSPTARPAEPVPAEADFTG</sequence>
<dbReference type="RefSeq" id="WP_340269269.1">
    <property type="nucleotide sequence ID" value="NZ_JBBEOG010000004.1"/>
</dbReference>
<protein>
    <submittedName>
        <fullName evidence="3">Uncharacterized protein</fullName>
    </submittedName>
</protein>
<keyword evidence="4" id="KW-1185">Reference proteome</keyword>
<evidence type="ECO:0000256" key="2">
    <source>
        <dbReference type="SAM" id="SignalP"/>
    </source>
</evidence>
<organism evidence="3 4">
    <name type="scientific">Aquipuribacter nitratireducens</name>
    <dbReference type="NCBI Taxonomy" id="650104"/>
    <lineage>
        <taxon>Bacteria</taxon>
        <taxon>Bacillati</taxon>
        <taxon>Actinomycetota</taxon>
        <taxon>Actinomycetes</taxon>
        <taxon>Micrococcales</taxon>
        <taxon>Intrasporangiaceae</taxon>
        <taxon>Aquipuribacter</taxon>
    </lineage>
</organism>
<evidence type="ECO:0000256" key="1">
    <source>
        <dbReference type="SAM" id="MobiDB-lite"/>
    </source>
</evidence>
<feature type="compositionally biased region" description="Pro residues" evidence="1">
    <location>
        <begin position="182"/>
        <end position="192"/>
    </location>
</feature>